<evidence type="ECO:0000313" key="4">
    <source>
        <dbReference type="Proteomes" id="UP000019141"/>
    </source>
</evidence>
<keyword evidence="2" id="KW-0732">Signal</keyword>
<accession>W4LLX2</accession>
<proteinExistence type="predicted"/>
<comment type="caution">
    <text evidence="3">The sequence shown here is derived from an EMBL/GenBank/DDBJ whole genome shotgun (WGS) entry which is preliminary data.</text>
</comment>
<evidence type="ECO:0000313" key="3">
    <source>
        <dbReference type="EMBL" id="ETW98331.1"/>
    </source>
</evidence>
<organism evidence="3 4">
    <name type="scientific">Entotheonella factor</name>
    <dbReference type="NCBI Taxonomy" id="1429438"/>
    <lineage>
        <taxon>Bacteria</taxon>
        <taxon>Pseudomonadati</taxon>
        <taxon>Nitrospinota/Tectimicrobiota group</taxon>
        <taxon>Candidatus Tectimicrobiota</taxon>
        <taxon>Candidatus Entotheonellia</taxon>
        <taxon>Candidatus Entotheonellales</taxon>
        <taxon>Candidatus Entotheonellaceae</taxon>
        <taxon>Candidatus Entotheonella</taxon>
    </lineage>
</organism>
<feature type="compositionally biased region" description="Polar residues" evidence="1">
    <location>
        <begin position="145"/>
        <end position="160"/>
    </location>
</feature>
<sequence>MDHLRSRHLLVAIILVVAFSATSAFAGAKVFQDSSLNEFTIISGSYETNVNNNTDPFVIQIFSSGDECVRLEVIRQGADFEMTLISPNGTIWQNDDGGVDTQPLIKAITNVRGWYPLVISQFAGAVANADFDLQYGRFIATSTQCTDPTAPSTALTNGAKTSDGAAGGSVSPNSD</sequence>
<evidence type="ECO:0000256" key="1">
    <source>
        <dbReference type="SAM" id="MobiDB-lite"/>
    </source>
</evidence>
<name>W4LLX2_ENTF1</name>
<keyword evidence="4" id="KW-1185">Reference proteome</keyword>
<reference evidence="3 4" key="1">
    <citation type="journal article" date="2014" name="Nature">
        <title>An environmental bacterial taxon with a large and distinct metabolic repertoire.</title>
        <authorList>
            <person name="Wilson M.C."/>
            <person name="Mori T."/>
            <person name="Ruckert C."/>
            <person name="Uria A.R."/>
            <person name="Helf M.J."/>
            <person name="Takada K."/>
            <person name="Gernert C."/>
            <person name="Steffens U.A."/>
            <person name="Heycke N."/>
            <person name="Schmitt S."/>
            <person name="Rinke C."/>
            <person name="Helfrich E.J."/>
            <person name="Brachmann A.O."/>
            <person name="Gurgui C."/>
            <person name="Wakimoto T."/>
            <person name="Kracht M."/>
            <person name="Crusemann M."/>
            <person name="Hentschel U."/>
            <person name="Abe I."/>
            <person name="Matsunaga S."/>
            <person name="Kalinowski J."/>
            <person name="Takeyama H."/>
            <person name="Piel J."/>
        </authorList>
    </citation>
    <scope>NUCLEOTIDE SEQUENCE [LARGE SCALE GENOMIC DNA]</scope>
    <source>
        <strain evidence="4">TSY1</strain>
    </source>
</reference>
<feature type="region of interest" description="Disordered" evidence="1">
    <location>
        <begin position="145"/>
        <end position="175"/>
    </location>
</feature>
<dbReference type="HOGENOM" id="CLU_1529851_0_0_7"/>
<dbReference type="AlphaFoldDB" id="W4LLX2"/>
<protein>
    <submittedName>
        <fullName evidence="3">Uncharacterized protein</fullName>
    </submittedName>
</protein>
<gene>
    <name evidence="3" type="ORF">ETSY1_19105</name>
</gene>
<feature type="chain" id="PRO_5004844584" evidence="2">
    <location>
        <begin position="27"/>
        <end position="175"/>
    </location>
</feature>
<dbReference type="EMBL" id="AZHW01000564">
    <property type="protein sequence ID" value="ETW98331.1"/>
    <property type="molecule type" value="Genomic_DNA"/>
</dbReference>
<evidence type="ECO:0000256" key="2">
    <source>
        <dbReference type="SAM" id="SignalP"/>
    </source>
</evidence>
<feature type="signal peptide" evidence="2">
    <location>
        <begin position="1"/>
        <end position="26"/>
    </location>
</feature>
<dbReference type="Proteomes" id="UP000019141">
    <property type="component" value="Unassembled WGS sequence"/>
</dbReference>